<evidence type="ECO:0000313" key="3">
    <source>
        <dbReference type="Proteomes" id="UP000191980"/>
    </source>
</evidence>
<dbReference type="STRING" id="1420851.AU255_15215"/>
<organism evidence="2 3">
    <name type="scientific">Methyloprofundus sedimenti</name>
    <dbReference type="NCBI Taxonomy" id="1420851"/>
    <lineage>
        <taxon>Bacteria</taxon>
        <taxon>Pseudomonadati</taxon>
        <taxon>Pseudomonadota</taxon>
        <taxon>Gammaproteobacteria</taxon>
        <taxon>Methylococcales</taxon>
        <taxon>Methylococcaceae</taxon>
        <taxon>Methyloprofundus</taxon>
    </lineage>
</organism>
<sequence length="64" mass="7171">MLLSTNTAHQTNLFGTDLIQQLNLLDPLLQLAAVIPWSAFEQEFAQYYTPDVGRPAKPIRLMVG</sequence>
<evidence type="ECO:0000313" key="2">
    <source>
        <dbReference type="EMBL" id="OQK15573.1"/>
    </source>
</evidence>
<reference evidence="2 3" key="1">
    <citation type="submission" date="2015-12" db="EMBL/GenBank/DDBJ databases">
        <authorList>
            <person name="Shamseldin A."/>
            <person name="Moawad H."/>
            <person name="Abd El-Rahim W.M."/>
            <person name="Sadowsky M.J."/>
        </authorList>
    </citation>
    <scope>NUCLEOTIDE SEQUENCE [LARGE SCALE GENOMIC DNA]</scope>
    <source>
        <strain evidence="2 3">WF1</strain>
    </source>
</reference>
<gene>
    <name evidence="2" type="ORF">AU255_15215</name>
</gene>
<dbReference type="InterPro" id="IPR008490">
    <property type="entry name" value="Transposase_InsH_N"/>
</dbReference>
<comment type="caution">
    <text evidence="2">The sequence shown here is derived from an EMBL/GenBank/DDBJ whole genome shotgun (WGS) entry which is preliminary data.</text>
</comment>
<protein>
    <recommendedName>
        <fullName evidence="1">Transposase InsH N-terminal domain-containing protein</fullName>
    </recommendedName>
</protein>
<dbReference type="AlphaFoldDB" id="A0A1V8M2C2"/>
<dbReference type="RefSeq" id="WP_080523814.1">
    <property type="nucleotide sequence ID" value="NZ_LPUF01000003.1"/>
</dbReference>
<evidence type="ECO:0000259" key="1">
    <source>
        <dbReference type="Pfam" id="PF05598"/>
    </source>
</evidence>
<accession>A0A1V8M2C2</accession>
<name>A0A1V8M2C2_9GAMM</name>
<keyword evidence="3" id="KW-1185">Reference proteome</keyword>
<proteinExistence type="predicted"/>
<dbReference type="Pfam" id="PF05598">
    <property type="entry name" value="DUF772"/>
    <property type="match status" value="1"/>
</dbReference>
<feature type="domain" description="Transposase InsH N-terminal" evidence="1">
    <location>
        <begin position="22"/>
        <end position="63"/>
    </location>
</feature>
<dbReference type="Proteomes" id="UP000191980">
    <property type="component" value="Unassembled WGS sequence"/>
</dbReference>
<dbReference type="EMBL" id="LPUF01000003">
    <property type="protein sequence ID" value="OQK15573.1"/>
    <property type="molecule type" value="Genomic_DNA"/>
</dbReference>